<dbReference type="Gene3D" id="1.10.150.240">
    <property type="entry name" value="Putative phosphatase, domain 2"/>
    <property type="match status" value="1"/>
</dbReference>
<keyword evidence="2" id="KW-1185">Reference proteome</keyword>
<proteinExistence type="predicted"/>
<dbReference type="Gene3D" id="3.40.50.1000">
    <property type="entry name" value="HAD superfamily/HAD-like"/>
    <property type="match status" value="1"/>
</dbReference>
<dbReference type="SFLD" id="SFLDS00003">
    <property type="entry name" value="Haloacid_Dehalogenase"/>
    <property type="match status" value="1"/>
</dbReference>
<organism evidence="1 2">
    <name type="scientific">Caproiciproducens galactitolivorans</name>
    <dbReference type="NCBI Taxonomy" id="642589"/>
    <lineage>
        <taxon>Bacteria</taxon>
        <taxon>Bacillati</taxon>
        <taxon>Bacillota</taxon>
        <taxon>Clostridia</taxon>
        <taxon>Eubacteriales</taxon>
        <taxon>Acutalibacteraceae</taxon>
        <taxon>Caproiciproducens</taxon>
    </lineage>
</organism>
<dbReference type="NCBIfam" id="TIGR01509">
    <property type="entry name" value="HAD-SF-IA-v3"/>
    <property type="match status" value="1"/>
</dbReference>
<evidence type="ECO:0000313" key="1">
    <source>
        <dbReference type="EMBL" id="TGJ75565.1"/>
    </source>
</evidence>
<dbReference type="AlphaFoldDB" id="A0A4Z0Y7Q9"/>
<comment type="caution">
    <text evidence="1">The sequence shown here is derived from an EMBL/GenBank/DDBJ whole genome shotgun (WGS) entry which is preliminary data.</text>
</comment>
<dbReference type="EC" id="5.4.2.6" evidence="1"/>
<dbReference type="OrthoDB" id="9797743at2"/>
<dbReference type="RefSeq" id="WP_135660865.1">
    <property type="nucleotide sequence ID" value="NZ_JAJUFJ010000016.1"/>
</dbReference>
<dbReference type="InterPro" id="IPR006439">
    <property type="entry name" value="HAD-SF_hydro_IA"/>
</dbReference>
<name>A0A4Z0Y7Q9_9FIRM</name>
<gene>
    <name evidence="1" type="primary">pgmB</name>
    <name evidence="1" type="ORF">CAGA_22720</name>
</gene>
<dbReference type="EMBL" id="SRMQ01000014">
    <property type="protein sequence ID" value="TGJ75565.1"/>
    <property type="molecule type" value="Genomic_DNA"/>
</dbReference>
<evidence type="ECO:0000313" key="2">
    <source>
        <dbReference type="Proteomes" id="UP000297714"/>
    </source>
</evidence>
<dbReference type="SUPFAM" id="SSF56784">
    <property type="entry name" value="HAD-like"/>
    <property type="match status" value="1"/>
</dbReference>
<dbReference type="GO" id="GO:0016791">
    <property type="term" value="F:phosphatase activity"/>
    <property type="evidence" value="ECO:0007669"/>
    <property type="project" value="TreeGrafter"/>
</dbReference>
<sequence>MKNFKGAIFDLDGTLLDSMGIWAKIDERFLSKRGIVLPEDYIEKVTPMSYGDAADYTISRFSLPETAEEVIAEWIELSKEAYRSEIRLKPYAETYLRHLKSKGVKLAVATAQAEELYRPALQNNGVLELFDAFADLSEVARGKGFPDVYLLAAQRVGLKPGDCMVFEDISLGILGAKAGGFCTCGVYDPYSEYEKETIQREADGYIRSYLELCELESRQGH</sequence>
<dbReference type="PRINTS" id="PR00413">
    <property type="entry name" value="HADHALOGNASE"/>
</dbReference>
<reference evidence="1 2" key="1">
    <citation type="submission" date="2019-04" db="EMBL/GenBank/DDBJ databases">
        <authorList>
            <person name="Poehlein A."/>
            <person name="Bengelsdorf F.R."/>
            <person name="Duerre P."/>
            <person name="Daniel R."/>
        </authorList>
    </citation>
    <scope>NUCLEOTIDE SEQUENCE [LARGE SCALE GENOMIC DNA]</scope>
    <source>
        <strain evidence="1 2">BS-1</strain>
    </source>
</reference>
<dbReference type="InterPro" id="IPR023198">
    <property type="entry name" value="PGP-like_dom2"/>
</dbReference>
<keyword evidence="1" id="KW-0413">Isomerase</keyword>
<dbReference type="GO" id="GO:0008801">
    <property type="term" value="F:beta-phosphoglucomutase activity"/>
    <property type="evidence" value="ECO:0007669"/>
    <property type="project" value="UniProtKB-EC"/>
</dbReference>
<accession>A0A4Z0Y7Q9</accession>
<dbReference type="PANTHER" id="PTHR18901:SF38">
    <property type="entry name" value="PSEUDOURIDINE-5'-PHOSPHATASE"/>
    <property type="match status" value="1"/>
</dbReference>
<dbReference type="Pfam" id="PF00702">
    <property type="entry name" value="Hydrolase"/>
    <property type="match status" value="1"/>
</dbReference>
<dbReference type="Proteomes" id="UP000297714">
    <property type="component" value="Unassembled WGS sequence"/>
</dbReference>
<dbReference type="PANTHER" id="PTHR18901">
    <property type="entry name" value="2-DEOXYGLUCOSE-6-PHOSPHATE PHOSPHATASE 2"/>
    <property type="match status" value="1"/>
</dbReference>
<dbReference type="InterPro" id="IPR023214">
    <property type="entry name" value="HAD_sf"/>
</dbReference>
<protein>
    <submittedName>
        <fullName evidence="1">Beta-phosphoglucomutase</fullName>
        <ecNumber evidence="1">5.4.2.6</ecNumber>
    </submittedName>
</protein>
<dbReference type="SFLD" id="SFLDG01129">
    <property type="entry name" value="C1.5:_HAD__Beta-PGM__Phosphata"/>
    <property type="match status" value="1"/>
</dbReference>
<dbReference type="InterPro" id="IPR036412">
    <property type="entry name" value="HAD-like_sf"/>
</dbReference>